<sequence>MDAVVTAINDVVWSPALVYLCLLAGLYFTIRSRVVQLRKIGPIFSYMFSGKGSDSGVSSFQALAMSLAGRVGTGNIAGVATAIAFGGPGAVFWMWIVAFFGASTSFVESTLGQVYKERDRDTGQYRGGPAFFIERAYRHTKASGLFSVYAMVFAFVTVLATSFLLPGVQANGISSAVAQAWGWPTWIPAVIITILLAFIIVGGIKRIATFASLVVPFMAVIYIVGAIVVVFVNASQIPAVISLIVQSALGVDSTFGAMLGVAVSWGVKRGIYSNEAGQGTGPHAAAAAEVSHPAKQGLVQAGSVYIDTLFVCSATAFMILSTGMYNVFSDTAGEELFHAGPGNLPVDTEVGPAFAQNGFDTVLPGLGSSFIAISLGFFAFTTIVAYYYMAETNLAFFLRNVENVHVRQVGFRFLQLFILVACVVGATTSSGSAWALGDVGVGLMAWLNIIAILILQQPAFKILRDFERQRKEGKDPIFRPSEVGIANADLWEEIADNWERGTPGKNPAEEAQLPDSK</sequence>
<evidence type="ECO:0000256" key="2">
    <source>
        <dbReference type="ARBA" id="ARBA00009261"/>
    </source>
</evidence>
<proteinExistence type="inferred from homology"/>
<dbReference type="AlphaFoldDB" id="D4YN88"/>
<evidence type="ECO:0000313" key="11">
    <source>
        <dbReference type="EMBL" id="EFG47407.1"/>
    </source>
</evidence>
<keyword evidence="7 9" id="KW-1133">Transmembrane helix</keyword>
<feature type="region of interest" description="Disordered" evidence="10">
    <location>
        <begin position="498"/>
        <end position="517"/>
    </location>
</feature>
<evidence type="ECO:0000313" key="12">
    <source>
        <dbReference type="Proteomes" id="UP000005714"/>
    </source>
</evidence>
<evidence type="ECO:0000256" key="6">
    <source>
        <dbReference type="ARBA" id="ARBA00022847"/>
    </source>
</evidence>
<keyword evidence="6 9" id="KW-0769">Symport</keyword>
<evidence type="ECO:0000256" key="9">
    <source>
        <dbReference type="RuleBase" id="RU363064"/>
    </source>
</evidence>
<dbReference type="eggNOG" id="COG1115">
    <property type="taxonomic scope" value="Bacteria"/>
</dbReference>
<dbReference type="InterPro" id="IPR001463">
    <property type="entry name" value="Na/Ala_symport"/>
</dbReference>
<dbReference type="PANTHER" id="PTHR30330">
    <property type="entry name" value="AGSS FAMILY TRANSPORTER, SODIUM-ALANINE"/>
    <property type="match status" value="1"/>
</dbReference>
<feature type="transmembrane region" description="Helical" evidence="9">
    <location>
        <begin position="433"/>
        <end position="455"/>
    </location>
</feature>
<comment type="caution">
    <text evidence="11">The sequence shown here is derived from an EMBL/GenBank/DDBJ whole genome shotgun (WGS) entry which is preliminary data.</text>
</comment>
<dbReference type="FunFam" id="1.20.1740.10:FF:000004">
    <property type="entry name" value="Sodium:alanine symporter family protein"/>
    <property type="match status" value="1"/>
</dbReference>
<dbReference type="PROSITE" id="PS00873">
    <property type="entry name" value="NA_ALANINE_SYMP"/>
    <property type="match status" value="1"/>
</dbReference>
<organism evidence="11 12">
    <name type="scientific">Brevibacterium mcbrellneri ATCC 49030</name>
    <dbReference type="NCBI Taxonomy" id="585530"/>
    <lineage>
        <taxon>Bacteria</taxon>
        <taxon>Bacillati</taxon>
        <taxon>Actinomycetota</taxon>
        <taxon>Actinomycetes</taxon>
        <taxon>Micrococcales</taxon>
        <taxon>Brevibacteriaceae</taxon>
        <taxon>Brevibacterium</taxon>
    </lineage>
</organism>
<dbReference type="PANTHER" id="PTHR30330:SF7">
    <property type="entry name" value="SODIUM_PROTON-DEPENDENT ALANINE CARRIER PROTEIN YRBD-RELATED"/>
    <property type="match status" value="1"/>
</dbReference>
<evidence type="ECO:0000256" key="1">
    <source>
        <dbReference type="ARBA" id="ARBA00004651"/>
    </source>
</evidence>
<dbReference type="EMBL" id="ADNU01000039">
    <property type="protein sequence ID" value="EFG47407.1"/>
    <property type="molecule type" value="Genomic_DNA"/>
</dbReference>
<evidence type="ECO:0000256" key="4">
    <source>
        <dbReference type="ARBA" id="ARBA00022475"/>
    </source>
</evidence>
<accession>D4YN88</accession>
<dbReference type="GO" id="GO:0005886">
    <property type="term" value="C:plasma membrane"/>
    <property type="evidence" value="ECO:0007669"/>
    <property type="project" value="UniProtKB-SubCell"/>
</dbReference>
<evidence type="ECO:0000256" key="3">
    <source>
        <dbReference type="ARBA" id="ARBA00022448"/>
    </source>
</evidence>
<dbReference type="Pfam" id="PF01235">
    <property type="entry name" value="Na_Ala_symp"/>
    <property type="match status" value="1"/>
</dbReference>
<evidence type="ECO:0000256" key="5">
    <source>
        <dbReference type="ARBA" id="ARBA00022692"/>
    </source>
</evidence>
<keyword evidence="4 9" id="KW-1003">Cell membrane</keyword>
<protein>
    <submittedName>
        <fullName evidence="11">Amino acid carrier protein</fullName>
    </submittedName>
</protein>
<dbReference type="GO" id="GO:0005283">
    <property type="term" value="F:amino acid:sodium symporter activity"/>
    <property type="evidence" value="ECO:0007669"/>
    <property type="project" value="InterPro"/>
</dbReference>
<feature type="transmembrane region" description="Helical" evidence="9">
    <location>
        <begin position="240"/>
        <end position="263"/>
    </location>
</feature>
<reference evidence="11 12" key="1">
    <citation type="submission" date="2010-04" db="EMBL/GenBank/DDBJ databases">
        <authorList>
            <person name="Qin X."/>
            <person name="Bachman B."/>
            <person name="Battles P."/>
            <person name="Bell A."/>
            <person name="Bess C."/>
            <person name="Bickham C."/>
            <person name="Chaboub L."/>
            <person name="Chen D."/>
            <person name="Coyle M."/>
            <person name="Deiros D.R."/>
            <person name="Dinh H."/>
            <person name="Forbes L."/>
            <person name="Fowler G."/>
            <person name="Francisco L."/>
            <person name="Fu Q."/>
            <person name="Gubbala S."/>
            <person name="Hale W."/>
            <person name="Han Y."/>
            <person name="Hemphill L."/>
            <person name="Highlander S.K."/>
            <person name="Hirani K."/>
            <person name="Hogues M."/>
            <person name="Jackson L."/>
            <person name="Jakkamsetti A."/>
            <person name="Javaid M."/>
            <person name="Jiang H."/>
            <person name="Korchina V."/>
            <person name="Kovar C."/>
            <person name="Lara F."/>
            <person name="Lee S."/>
            <person name="Mata R."/>
            <person name="Mathew T."/>
            <person name="Moen C."/>
            <person name="Morales K."/>
            <person name="Munidasa M."/>
            <person name="Nazareth L."/>
            <person name="Ngo R."/>
            <person name="Nguyen L."/>
            <person name="Okwuonu G."/>
            <person name="Ongeri F."/>
            <person name="Patil S."/>
            <person name="Petrosino J."/>
            <person name="Pham C."/>
            <person name="Pham P."/>
            <person name="Pu L.-L."/>
            <person name="Puazo M."/>
            <person name="Raj R."/>
            <person name="Reid J."/>
            <person name="Rouhana J."/>
            <person name="Saada N."/>
            <person name="Shang Y."/>
            <person name="Simmons D."/>
            <person name="Thornton R."/>
            <person name="Warren J."/>
            <person name="Weissenberger G."/>
            <person name="Zhang J."/>
            <person name="Zhang L."/>
            <person name="Zhou C."/>
            <person name="Zhu D."/>
            <person name="Muzny D."/>
            <person name="Worley K."/>
            <person name="Gibbs R."/>
        </authorList>
    </citation>
    <scope>NUCLEOTIDE SEQUENCE [LARGE SCALE GENOMIC DNA]</scope>
    <source>
        <strain evidence="11 12">ATCC 49030</strain>
    </source>
</reference>
<feature type="transmembrane region" description="Helical" evidence="9">
    <location>
        <begin position="92"/>
        <end position="111"/>
    </location>
</feature>
<feature type="transmembrane region" description="Helical" evidence="9">
    <location>
        <begin position="304"/>
        <end position="328"/>
    </location>
</feature>
<feature type="transmembrane region" description="Helical" evidence="9">
    <location>
        <begin position="366"/>
        <end position="388"/>
    </location>
</feature>
<keyword evidence="12" id="KW-1185">Reference proteome</keyword>
<feature type="transmembrane region" description="Helical" evidence="9">
    <location>
        <begin position="185"/>
        <end position="204"/>
    </location>
</feature>
<feature type="transmembrane region" description="Helical" evidence="9">
    <location>
        <begin position="67"/>
        <end position="86"/>
    </location>
</feature>
<name>D4YN88_9MICO</name>
<dbReference type="STRING" id="585530.HMPREF0183_1398"/>
<dbReference type="OrthoDB" id="9806926at2"/>
<keyword evidence="3 9" id="KW-0813">Transport</keyword>
<evidence type="ECO:0000256" key="10">
    <source>
        <dbReference type="SAM" id="MobiDB-lite"/>
    </source>
</evidence>
<feature type="transmembrane region" description="Helical" evidence="9">
    <location>
        <begin position="409"/>
        <end position="427"/>
    </location>
</feature>
<feature type="transmembrane region" description="Helical" evidence="9">
    <location>
        <begin position="145"/>
        <end position="165"/>
    </location>
</feature>
<keyword evidence="8 9" id="KW-0472">Membrane</keyword>
<comment type="similarity">
    <text evidence="2 9">Belongs to the alanine or glycine:cation symporter (AGCS) (TC 2.A.25) family.</text>
</comment>
<feature type="transmembrane region" description="Helical" evidence="9">
    <location>
        <begin position="211"/>
        <end position="234"/>
    </location>
</feature>
<dbReference type="NCBIfam" id="TIGR00835">
    <property type="entry name" value="agcS"/>
    <property type="match status" value="1"/>
</dbReference>
<dbReference type="PRINTS" id="PR00175">
    <property type="entry name" value="NAALASMPORT"/>
</dbReference>
<keyword evidence="5 9" id="KW-0812">Transmembrane</keyword>
<dbReference type="Proteomes" id="UP000005714">
    <property type="component" value="Unassembled WGS sequence"/>
</dbReference>
<feature type="transmembrane region" description="Helical" evidence="9">
    <location>
        <begin position="12"/>
        <end position="30"/>
    </location>
</feature>
<gene>
    <name evidence="11" type="primary">agcS</name>
    <name evidence="11" type="ORF">HMPREF0183_1398</name>
</gene>
<evidence type="ECO:0000256" key="8">
    <source>
        <dbReference type="ARBA" id="ARBA00023136"/>
    </source>
</evidence>
<comment type="subcellular location">
    <subcellularLocation>
        <location evidence="1 9">Cell membrane</location>
        <topology evidence="1 9">Multi-pass membrane protein</topology>
    </subcellularLocation>
</comment>
<dbReference type="RefSeq" id="WP_005884289.1">
    <property type="nucleotide sequence ID" value="NZ_ADNU01000039.1"/>
</dbReference>
<evidence type="ECO:0000256" key="7">
    <source>
        <dbReference type="ARBA" id="ARBA00022989"/>
    </source>
</evidence>